<reference evidence="2" key="1">
    <citation type="submission" date="2015-08" db="EMBL/GenBank/DDBJ databases">
        <authorList>
            <person name="Babu N.S."/>
            <person name="Beckwith C.J."/>
            <person name="Beseler K.G."/>
            <person name="Brison A."/>
            <person name="Carone J.V."/>
            <person name="Caskin T.P."/>
            <person name="Diamond M."/>
            <person name="Durham M.E."/>
            <person name="Foxe J.M."/>
            <person name="Go M."/>
            <person name="Henderson B.A."/>
            <person name="Jones I.B."/>
            <person name="McGettigan J.A."/>
            <person name="Micheletti S.J."/>
            <person name="Nasrallah M.E."/>
            <person name="Ortiz D."/>
            <person name="Piller C.R."/>
            <person name="Privatt S.R."/>
            <person name="Schneider S.L."/>
            <person name="Sharp S."/>
            <person name="Smith T.C."/>
            <person name="Stanton J.D."/>
            <person name="Ullery H.E."/>
            <person name="Wilson R.J."/>
            <person name="Serrano M.G."/>
            <person name="Buck G."/>
            <person name="Lee V."/>
            <person name="Wang Y."/>
            <person name="Carvalho R."/>
            <person name="Voegtly L."/>
            <person name="Shi R."/>
            <person name="Duckworth R."/>
            <person name="Johnson A."/>
            <person name="Loviza R."/>
            <person name="Walstead R."/>
            <person name="Shah Z."/>
            <person name="Kiflezghi M."/>
            <person name="Wade K."/>
            <person name="Ball S.L."/>
            <person name="Bradley K.W."/>
            <person name="Asai D.J."/>
            <person name="Bowman C.A."/>
            <person name="Russell D.A."/>
            <person name="Pope W.H."/>
            <person name="Jacobs-Sera D."/>
            <person name="Hendrix R.W."/>
            <person name="Hatfull G.F."/>
        </authorList>
    </citation>
    <scope>NUCLEOTIDE SEQUENCE</scope>
</reference>
<dbReference type="Gene3D" id="2.60.40.420">
    <property type="entry name" value="Cupredoxins - blue copper proteins"/>
    <property type="match status" value="1"/>
</dbReference>
<protein>
    <recommendedName>
        <fullName evidence="3">EfeO-type cupredoxin-like domain-containing protein</fullName>
    </recommendedName>
</protein>
<evidence type="ECO:0008006" key="3">
    <source>
        <dbReference type="Google" id="ProtNLM"/>
    </source>
</evidence>
<gene>
    <name evidence="2" type="ORF">NOCA1120148</name>
</gene>
<dbReference type="InterPro" id="IPR008972">
    <property type="entry name" value="Cupredoxin"/>
</dbReference>
<evidence type="ECO:0000313" key="2">
    <source>
        <dbReference type="EMBL" id="CUR56698.1"/>
    </source>
</evidence>
<sequence>MSRRVLSRLAPLTLVLALGLAACGDGGDDEPAATQGSSSPSASTSDSASTDGDTVAVTVTREGDTLTPNGERVELEVGQTLDLTITSDVAGEFHVHSTPEQEIAYDAGTSEHQITIDRPGVVEVESHEPASIVLQLEVR</sequence>
<organism evidence="2">
    <name type="scientific">metagenome</name>
    <dbReference type="NCBI Taxonomy" id="256318"/>
    <lineage>
        <taxon>unclassified sequences</taxon>
        <taxon>metagenomes</taxon>
    </lineage>
</organism>
<dbReference type="AlphaFoldDB" id="A0A2P2C3V8"/>
<dbReference type="EMBL" id="CZKB01000004">
    <property type="protein sequence ID" value="CUR56698.1"/>
    <property type="molecule type" value="Genomic_DNA"/>
</dbReference>
<dbReference type="SUPFAM" id="SSF49503">
    <property type="entry name" value="Cupredoxins"/>
    <property type="match status" value="1"/>
</dbReference>
<evidence type="ECO:0000256" key="1">
    <source>
        <dbReference type="SAM" id="MobiDB-lite"/>
    </source>
</evidence>
<name>A0A2P2C3V8_9ZZZZ</name>
<proteinExistence type="predicted"/>
<dbReference type="PROSITE" id="PS51257">
    <property type="entry name" value="PROKAR_LIPOPROTEIN"/>
    <property type="match status" value="1"/>
</dbReference>
<feature type="region of interest" description="Disordered" evidence="1">
    <location>
        <begin position="27"/>
        <end position="53"/>
    </location>
</feature>
<accession>A0A2P2C3V8</accession>
<feature type="compositionally biased region" description="Low complexity" evidence="1">
    <location>
        <begin position="32"/>
        <end position="53"/>
    </location>
</feature>